<accession>A0A250JZ62</accession>
<proteinExistence type="predicted"/>
<feature type="domain" description="IraD/Gp25-like" evidence="1">
    <location>
        <begin position="30"/>
        <end position="119"/>
    </location>
</feature>
<name>A0A250JZ62_9BACT</name>
<keyword evidence="3" id="KW-1185">Reference proteome</keyword>
<dbReference type="AlphaFoldDB" id="A0A250JZ62"/>
<evidence type="ECO:0000259" key="1">
    <source>
        <dbReference type="Pfam" id="PF04965"/>
    </source>
</evidence>
<sequence length="133" mass="15138">MSPKLPDRRPPVGFPLRLVPDERGELAFPSLEASVRQSIEVILRTRPGEQLMRQGFGAGLERMMGQPNTVSTRRRIQELVQRALTEWEPRLELIRVDVLELADLPTQVRVEIVYRLRRTGDVQQLGLAMDLGG</sequence>
<protein>
    <submittedName>
        <fullName evidence="2">Baseplate assembly protein</fullName>
    </submittedName>
</protein>
<dbReference type="KEGG" id="mmas:MYMAC_004418"/>
<dbReference type="RefSeq" id="WP_013941091.1">
    <property type="nucleotide sequence ID" value="NZ_CP022203.1"/>
</dbReference>
<gene>
    <name evidence="2" type="ORF">MYMAC_004418</name>
</gene>
<evidence type="ECO:0000313" key="2">
    <source>
        <dbReference type="EMBL" id="ATB48787.1"/>
    </source>
</evidence>
<reference evidence="2 3" key="1">
    <citation type="submission" date="2017-06" db="EMBL/GenBank/DDBJ databases">
        <title>Sequencing and comparative analysis of myxobacterial genomes.</title>
        <authorList>
            <person name="Rupp O."/>
            <person name="Goesmann A."/>
            <person name="Sogaard-Andersen L."/>
        </authorList>
    </citation>
    <scope>NUCLEOTIDE SEQUENCE [LARGE SCALE GENOMIC DNA]</scope>
    <source>
        <strain evidence="2 3">DSM 14697</strain>
    </source>
</reference>
<evidence type="ECO:0000313" key="3">
    <source>
        <dbReference type="Proteomes" id="UP000217343"/>
    </source>
</evidence>
<dbReference type="EMBL" id="CP022203">
    <property type="protein sequence ID" value="ATB48787.1"/>
    <property type="molecule type" value="Genomic_DNA"/>
</dbReference>
<dbReference type="OrthoDB" id="9802846at2"/>
<dbReference type="Gene3D" id="3.10.450.40">
    <property type="match status" value="1"/>
</dbReference>
<dbReference type="Pfam" id="PF04965">
    <property type="entry name" value="GPW_gp25"/>
    <property type="match status" value="1"/>
</dbReference>
<dbReference type="SUPFAM" id="SSF160719">
    <property type="entry name" value="gpW/gp25-like"/>
    <property type="match status" value="1"/>
</dbReference>
<dbReference type="InterPro" id="IPR007048">
    <property type="entry name" value="IraD/Gp25-like"/>
</dbReference>
<organism evidence="2 3">
    <name type="scientific">Corallococcus macrosporus DSM 14697</name>
    <dbReference type="NCBI Taxonomy" id="1189310"/>
    <lineage>
        <taxon>Bacteria</taxon>
        <taxon>Pseudomonadati</taxon>
        <taxon>Myxococcota</taxon>
        <taxon>Myxococcia</taxon>
        <taxon>Myxococcales</taxon>
        <taxon>Cystobacterineae</taxon>
        <taxon>Myxococcaceae</taxon>
        <taxon>Corallococcus</taxon>
    </lineage>
</organism>
<dbReference type="Proteomes" id="UP000217343">
    <property type="component" value="Chromosome"/>
</dbReference>